<dbReference type="InterPro" id="IPR013571">
    <property type="entry name" value="Tscrpt_reg_QacR_C"/>
</dbReference>
<dbReference type="PROSITE" id="PS50977">
    <property type="entry name" value="HTH_TETR_2"/>
    <property type="match status" value="1"/>
</dbReference>
<accession>A0A964W296</accession>
<feature type="domain" description="HTH tetR-type" evidence="3">
    <location>
        <begin position="9"/>
        <end position="69"/>
    </location>
</feature>
<evidence type="ECO:0000313" key="5">
    <source>
        <dbReference type="Proteomes" id="UP000656077"/>
    </source>
</evidence>
<comment type="caution">
    <text evidence="4">The sequence shown here is derived from an EMBL/GenBank/DDBJ whole genome shotgun (WGS) entry which is preliminary data.</text>
</comment>
<sequence length="198" mass="22655">MTRRRLSPEESKRIILDSAKELFINNGYNKTTTADLCKATNMSQGNIYHHFKNKEEIFLHILKEYVQEIESKWKDAYDENMTPRDKFLKIAKLYGEDFENPLLDAAMEYAKQYKDNPETLAIINEIMLIVSNEVKKISEEAVAIGDTKNVDADSLAFSVMAILIGVSQLCISNQAMDKFQAVDMYLTTMNNLFSGVFV</sequence>
<name>A0A964W296_9CLOT</name>
<dbReference type="GO" id="GO:0003677">
    <property type="term" value="F:DNA binding"/>
    <property type="evidence" value="ECO:0007669"/>
    <property type="project" value="UniProtKB-UniRule"/>
</dbReference>
<dbReference type="RefSeq" id="WP_160359257.1">
    <property type="nucleotide sequence ID" value="NZ_WSRQ01000015.1"/>
</dbReference>
<dbReference type="Pfam" id="PF08360">
    <property type="entry name" value="TetR_C_5"/>
    <property type="match status" value="1"/>
</dbReference>
<evidence type="ECO:0000256" key="1">
    <source>
        <dbReference type="ARBA" id="ARBA00023125"/>
    </source>
</evidence>
<dbReference type="Gene3D" id="1.10.10.60">
    <property type="entry name" value="Homeodomain-like"/>
    <property type="match status" value="1"/>
</dbReference>
<proteinExistence type="predicted"/>
<evidence type="ECO:0000259" key="3">
    <source>
        <dbReference type="PROSITE" id="PS50977"/>
    </source>
</evidence>
<evidence type="ECO:0000256" key="2">
    <source>
        <dbReference type="PROSITE-ProRule" id="PRU00335"/>
    </source>
</evidence>
<evidence type="ECO:0000313" key="4">
    <source>
        <dbReference type="EMBL" id="MVX64266.1"/>
    </source>
</evidence>
<dbReference type="GO" id="GO:0003700">
    <property type="term" value="F:DNA-binding transcription factor activity"/>
    <property type="evidence" value="ECO:0007669"/>
    <property type="project" value="InterPro"/>
</dbReference>
<keyword evidence="1 2" id="KW-0238">DNA-binding</keyword>
<dbReference type="PANTHER" id="PTHR43479:SF11">
    <property type="entry name" value="ACREF_ENVCD OPERON REPRESSOR-RELATED"/>
    <property type="match status" value="1"/>
</dbReference>
<dbReference type="PRINTS" id="PR00455">
    <property type="entry name" value="HTHTETR"/>
</dbReference>
<gene>
    <name evidence="4" type="ORF">GKZ28_11245</name>
</gene>
<dbReference type="PANTHER" id="PTHR43479">
    <property type="entry name" value="ACREF/ENVCD OPERON REPRESSOR-RELATED"/>
    <property type="match status" value="1"/>
</dbReference>
<protein>
    <submittedName>
        <fullName evidence="4">TetR family transcriptional regulator</fullName>
    </submittedName>
</protein>
<dbReference type="InterPro" id="IPR050624">
    <property type="entry name" value="HTH-type_Tx_Regulator"/>
</dbReference>
<feature type="DNA-binding region" description="H-T-H motif" evidence="2">
    <location>
        <begin position="32"/>
        <end position="51"/>
    </location>
</feature>
<dbReference type="GO" id="GO:0045892">
    <property type="term" value="P:negative regulation of DNA-templated transcription"/>
    <property type="evidence" value="ECO:0007669"/>
    <property type="project" value="InterPro"/>
</dbReference>
<dbReference type="Proteomes" id="UP000656077">
    <property type="component" value="Unassembled WGS sequence"/>
</dbReference>
<dbReference type="InterPro" id="IPR009057">
    <property type="entry name" value="Homeodomain-like_sf"/>
</dbReference>
<dbReference type="EMBL" id="WSRQ01000015">
    <property type="protein sequence ID" value="MVX64266.1"/>
    <property type="molecule type" value="Genomic_DNA"/>
</dbReference>
<dbReference type="Gene3D" id="1.10.357.10">
    <property type="entry name" value="Tetracycline Repressor, domain 2"/>
    <property type="match status" value="1"/>
</dbReference>
<reference evidence="4" key="1">
    <citation type="submission" date="2019-12" db="EMBL/GenBank/DDBJ databases">
        <title>Microbes associate with the intestines of laboratory mice.</title>
        <authorList>
            <person name="Navarre W."/>
            <person name="Wong E."/>
        </authorList>
    </citation>
    <scope>NUCLEOTIDE SEQUENCE</scope>
    <source>
        <strain evidence="4">NM79_F5</strain>
    </source>
</reference>
<dbReference type="Pfam" id="PF00440">
    <property type="entry name" value="TetR_N"/>
    <property type="match status" value="1"/>
</dbReference>
<dbReference type="SUPFAM" id="SSF46689">
    <property type="entry name" value="Homeodomain-like"/>
    <property type="match status" value="1"/>
</dbReference>
<dbReference type="AlphaFoldDB" id="A0A964W296"/>
<organism evidence="4 5">
    <name type="scientific">Clostridium chromiireducens</name>
    <dbReference type="NCBI Taxonomy" id="225345"/>
    <lineage>
        <taxon>Bacteria</taxon>
        <taxon>Bacillati</taxon>
        <taxon>Bacillota</taxon>
        <taxon>Clostridia</taxon>
        <taxon>Eubacteriales</taxon>
        <taxon>Clostridiaceae</taxon>
        <taxon>Clostridium</taxon>
    </lineage>
</organism>
<dbReference type="InterPro" id="IPR001647">
    <property type="entry name" value="HTH_TetR"/>
</dbReference>